<organism evidence="2 3">
    <name type="scientific">Yersinia frederiksenii</name>
    <dbReference type="NCBI Taxonomy" id="29484"/>
    <lineage>
        <taxon>Bacteria</taxon>
        <taxon>Pseudomonadati</taxon>
        <taxon>Pseudomonadota</taxon>
        <taxon>Gammaproteobacteria</taxon>
        <taxon>Enterobacterales</taxon>
        <taxon>Yersiniaceae</taxon>
        <taxon>Yersinia</taxon>
    </lineage>
</organism>
<name>A0A380PPA4_YERFR</name>
<evidence type="ECO:0000313" key="2">
    <source>
        <dbReference type="EMBL" id="SUP75390.1"/>
    </source>
</evidence>
<dbReference type="EMBL" id="UHJA01000001">
    <property type="protein sequence ID" value="SUP75390.1"/>
    <property type="molecule type" value="Genomic_DNA"/>
</dbReference>
<keyword evidence="1" id="KW-1133">Transmembrane helix</keyword>
<keyword evidence="1" id="KW-0812">Transmembrane</keyword>
<proteinExistence type="predicted"/>
<reference evidence="2 3" key="1">
    <citation type="submission" date="2018-06" db="EMBL/GenBank/DDBJ databases">
        <authorList>
            <consortium name="Pathogen Informatics"/>
            <person name="Doyle S."/>
        </authorList>
    </citation>
    <scope>NUCLEOTIDE SEQUENCE [LARGE SCALE GENOMIC DNA]</scope>
    <source>
        <strain evidence="2 3">NCTC11470</strain>
    </source>
</reference>
<protein>
    <submittedName>
        <fullName evidence="2">Uncharacterized protein</fullName>
    </submittedName>
</protein>
<keyword evidence="1" id="KW-0472">Membrane</keyword>
<accession>A0A380PPA4</accession>
<sequence>MFCYIYLRQFDVTMLQMLCSINVYVLAIWQIFVLIKS</sequence>
<feature type="transmembrane region" description="Helical" evidence="1">
    <location>
        <begin position="14"/>
        <end position="35"/>
    </location>
</feature>
<evidence type="ECO:0000256" key="1">
    <source>
        <dbReference type="SAM" id="Phobius"/>
    </source>
</evidence>
<dbReference type="AlphaFoldDB" id="A0A380PPA4"/>
<gene>
    <name evidence="2" type="ORF">NCTC11470_00401</name>
</gene>
<evidence type="ECO:0000313" key="3">
    <source>
        <dbReference type="Proteomes" id="UP000254835"/>
    </source>
</evidence>
<dbReference type="Proteomes" id="UP000254835">
    <property type="component" value="Unassembled WGS sequence"/>
</dbReference>